<accession>A0A0E9WTE3</accession>
<dbReference type="AlphaFoldDB" id="A0A0E9WTE3"/>
<organism evidence="1">
    <name type="scientific">Anguilla anguilla</name>
    <name type="common">European freshwater eel</name>
    <name type="synonym">Muraena anguilla</name>
    <dbReference type="NCBI Taxonomy" id="7936"/>
    <lineage>
        <taxon>Eukaryota</taxon>
        <taxon>Metazoa</taxon>
        <taxon>Chordata</taxon>
        <taxon>Craniata</taxon>
        <taxon>Vertebrata</taxon>
        <taxon>Euteleostomi</taxon>
        <taxon>Actinopterygii</taxon>
        <taxon>Neopterygii</taxon>
        <taxon>Teleostei</taxon>
        <taxon>Anguilliformes</taxon>
        <taxon>Anguillidae</taxon>
        <taxon>Anguilla</taxon>
    </lineage>
</organism>
<reference evidence="1" key="1">
    <citation type="submission" date="2014-11" db="EMBL/GenBank/DDBJ databases">
        <authorList>
            <person name="Amaro Gonzalez C."/>
        </authorList>
    </citation>
    <scope>NUCLEOTIDE SEQUENCE</scope>
</reference>
<sequence>MGFSPRLAPGNNLITQGVCHLQPLNTRCVPAPVTRKKDAERFFNERIYNLTLQHVVKTNVKV</sequence>
<dbReference type="EMBL" id="GBXM01015782">
    <property type="protein sequence ID" value="JAH92795.1"/>
    <property type="molecule type" value="Transcribed_RNA"/>
</dbReference>
<evidence type="ECO:0000313" key="1">
    <source>
        <dbReference type="EMBL" id="JAH92795.1"/>
    </source>
</evidence>
<reference evidence="1" key="2">
    <citation type="journal article" date="2015" name="Fish Shellfish Immunol.">
        <title>Early steps in the European eel (Anguilla anguilla)-Vibrio vulnificus interaction in the gills: Role of the RtxA13 toxin.</title>
        <authorList>
            <person name="Callol A."/>
            <person name="Pajuelo D."/>
            <person name="Ebbesson L."/>
            <person name="Teles M."/>
            <person name="MacKenzie S."/>
            <person name="Amaro C."/>
        </authorList>
    </citation>
    <scope>NUCLEOTIDE SEQUENCE</scope>
</reference>
<protein>
    <submittedName>
        <fullName evidence="1">Uncharacterized protein</fullName>
    </submittedName>
</protein>
<proteinExistence type="predicted"/>
<name>A0A0E9WTE3_ANGAN</name>